<dbReference type="NCBIfam" id="TIGR01044">
    <property type="entry name" value="rplV_bact"/>
    <property type="match status" value="1"/>
</dbReference>
<dbReference type="InterPro" id="IPR036394">
    <property type="entry name" value="Ribosomal_uL22_sf"/>
</dbReference>
<evidence type="ECO:0000256" key="1">
    <source>
        <dbReference type="ARBA" id="ARBA00009451"/>
    </source>
</evidence>
<keyword evidence="11" id="KW-0175">Coiled coil</keyword>
<proteinExistence type="inferred from homology"/>
<evidence type="ECO:0000256" key="11">
    <source>
        <dbReference type="SAM" id="Coils"/>
    </source>
</evidence>
<dbReference type="GO" id="GO:0022625">
    <property type="term" value="C:cytosolic large ribosomal subunit"/>
    <property type="evidence" value="ECO:0007669"/>
    <property type="project" value="TreeGrafter"/>
</dbReference>
<evidence type="ECO:0000256" key="5">
    <source>
        <dbReference type="ARBA" id="ARBA00023274"/>
    </source>
</evidence>
<comment type="function">
    <text evidence="7 10">This protein binds specifically to 23S rRNA; its binding is stimulated by other ribosomal proteins, e.g., L4, L17, and L20. It is important during the early stages of 50S assembly. It makes multiple contacts with different domains of the 23S rRNA in the assembled 50S subunit and ribosome.</text>
</comment>
<evidence type="ECO:0000313" key="13">
    <source>
        <dbReference type="Proteomes" id="UP000229449"/>
    </source>
</evidence>
<protein>
    <recommendedName>
        <fullName evidence="6 7">Large ribosomal subunit protein uL22</fullName>
    </recommendedName>
</protein>
<evidence type="ECO:0000256" key="3">
    <source>
        <dbReference type="ARBA" id="ARBA00022884"/>
    </source>
</evidence>
<accession>A0A2M7R927</accession>
<dbReference type="SUPFAM" id="SSF54843">
    <property type="entry name" value="Ribosomal protein L22"/>
    <property type="match status" value="1"/>
</dbReference>
<keyword evidence="3 7" id="KW-0694">RNA-binding</keyword>
<dbReference type="AlphaFoldDB" id="A0A2M7R927"/>
<keyword evidence="4 7" id="KW-0689">Ribosomal protein</keyword>
<comment type="similarity">
    <text evidence="1 7 8">Belongs to the universal ribosomal protein uL22 family.</text>
</comment>
<dbReference type="CDD" id="cd00336">
    <property type="entry name" value="Ribosomal_L22"/>
    <property type="match status" value="1"/>
</dbReference>
<evidence type="ECO:0000256" key="7">
    <source>
        <dbReference type="HAMAP-Rule" id="MF_01331"/>
    </source>
</evidence>
<dbReference type="InterPro" id="IPR001063">
    <property type="entry name" value="Ribosomal_uL22"/>
</dbReference>
<evidence type="ECO:0000256" key="6">
    <source>
        <dbReference type="ARBA" id="ARBA00035207"/>
    </source>
</evidence>
<dbReference type="GO" id="GO:0006412">
    <property type="term" value="P:translation"/>
    <property type="evidence" value="ECO:0007669"/>
    <property type="project" value="UniProtKB-UniRule"/>
</dbReference>
<evidence type="ECO:0000256" key="4">
    <source>
        <dbReference type="ARBA" id="ARBA00022980"/>
    </source>
</evidence>
<gene>
    <name evidence="7" type="primary">rplV</name>
    <name evidence="12" type="ORF">COY69_03100</name>
</gene>
<comment type="function">
    <text evidence="7">The globular domain of the protein is located near the polypeptide exit tunnel on the outside of the subunit, while an extended beta-hairpin is found that lines the wall of the exit tunnel in the center of the 70S ribosome.</text>
</comment>
<comment type="subunit">
    <text evidence="7 9">Part of the 50S ribosomal subunit.</text>
</comment>
<dbReference type="PANTHER" id="PTHR13501:SF8">
    <property type="entry name" value="LARGE RIBOSOMAL SUBUNIT PROTEIN UL22M"/>
    <property type="match status" value="1"/>
</dbReference>
<dbReference type="InterPro" id="IPR005727">
    <property type="entry name" value="Ribosomal_uL22_bac/chlpt-type"/>
</dbReference>
<dbReference type="GO" id="GO:0003735">
    <property type="term" value="F:structural constituent of ribosome"/>
    <property type="evidence" value="ECO:0007669"/>
    <property type="project" value="InterPro"/>
</dbReference>
<reference evidence="13" key="1">
    <citation type="submission" date="2017-09" db="EMBL/GenBank/DDBJ databases">
        <title>Depth-based differentiation of microbial function through sediment-hosted aquifers and enrichment of novel symbionts in the deep terrestrial subsurface.</title>
        <authorList>
            <person name="Probst A.J."/>
            <person name="Ladd B."/>
            <person name="Jarett J.K."/>
            <person name="Geller-Mcgrath D.E."/>
            <person name="Sieber C.M.K."/>
            <person name="Emerson J.B."/>
            <person name="Anantharaman K."/>
            <person name="Thomas B.C."/>
            <person name="Malmstrom R."/>
            <person name="Stieglmeier M."/>
            <person name="Klingl A."/>
            <person name="Woyke T."/>
            <person name="Ryan C.M."/>
            <person name="Banfield J.F."/>
        </authorList>
    </citation>
    <scope>NUCLEOTIDE SEQUENCE [LARGE SCALE GENOMIC DNA]</scope>
</reference>
<dbReference type="Pfam" id="PF00237">
    <property type="entry name" value="Ribosomal_L22"/>
    <property type="match status" value="1"/>
</dbReference>
<name>A0A2M7R927_9BACT</name>
<sequence>MKVQTKAQLRFLRMSPQKVRLVAGLVRGMKVKNALDQLQFNSKQAALPVKKLIESAVANAIHNDQVKVDTLKIETIFVNEGSVLHRWMPRAMGRATPLRKRSSHVTVILTGEVDETKKKTEKKEVKEAKIEEIKKEITKKTKSASAKATADKK</sequence>
<evidence type="ECO:0000256" key="9">
    <source>
        <dbReference type="RuleBase" id="RU004006"/>
    </source>
</evidence>
<dbReference type="GO" id="GO:0019843">
    <property type="term" value="F:rRNA binding"/>
    <property type="evidence" value="ECO:0007669"/>
    <property type="project" value="UniProtKB-UniRule"/>
</dbReference>
<dbReference type="Proteomes" id="UP000229449">
    <property type="component" value="Unassembled WGS sequence"/>
</dbReference>
<keyword evidence="2 7" id="KW-0699">rRNA-binding</keyword>
<keyword evidence="5 7" id="KW-0687">Ribonucleoprotein</keyword>
<organism evidence="12 13">
    <name type="scientific">Candidatus Magasanikbacteria bacterium CG_4_10_14_0_8_um_filter_32_14</name>
    <dbReference type="NCBI Taxonomy" id="1974640"/>
    <lineage>
        <taxon>Bacteria</taxon>
        <taxon>Candidatus Magasanikiibacteriota</taxon>
    </lineage>
</organism>
<comment type="caution">
    <text evidence="12">The sequence shown here is derived from an EMBL/GenBank/DDBJ whole genome shotgun (WGS) entry which is preliminary data.</text>
</comment>
<evidence type="ECO:0000256" key="2">
    <source>
        <dbReference type="ARBA" id="ARBA00022730"/>
    </source>
</evidence>
<dbReference type="EMBL" id="PFMA01000076">
    <property type="protein sequence ID" value="PIY93154.1"/>
    <property type="molecule type" value="Genomic_DNA"/>
</dbReference>
<dbReference type="PANTHER" id="PTHR13501">
    <property type="entry name" value="CHLOROPLAST 50S RIBOSOMAL PROTEIN L22-RELATED"/>
    <property type="match status" value="1"/>
</dbReference>
<dbReference type="InterPro" id="IPR047867">
    <property type="entry name" value="Ribosomal_uL22_bac/org-type"/>
</dbReference>
<evidence type="ECO:0000256" key="8">
    <source>
        <dbReference type="RuleBase" id="RU004005"/>
    </source>
</evidence>
<dbReference type="HAMAP" id="MF_01331_B">
    <property type="entry name" value="Ribosomal_uL22_B"/>
    <property type="match status" value="1"/>
</dbReference>
<evidence type="ECO:0000256" key="10">
    <source>
        <dbReference type="RuleBase" id="RU004008"/>
    </source>
</evidence>
<evidence type="ECO:0000313" key="12">
    <source>
        <dbReference type="EMBL" id="PIY93154.1"/>
    </source>
</evidence>
<feature type="coiled-coil region" evidence="11">
    <location>
        <begin position="116"/>
        <end position="143"/>
    </location>
</feature>
<dbReference type="Gene3D" id="3.90.470.10">
    <property type="entry name" value="Ribosomal protein L22/L17"/>
    <property type="match status" value="1"/>
</dbReference>